<dbReference type="Proteomes" id="UP000478052">
    <property type="component" value="Unassembled WGS sequence"/>
</dbReference>
<evidence type="ECO:0000259" key="1">
    <source>
        <dbReference type="Pfam" id="PF05699"/>
    </source>
</evidence>
<dbReference type="InterPro" id="IPR008906">
    <property type="entry name" value="HATC_C_dom"/>
</dbReference>
<proteinExistence type="predicted"/>
<dbReference type="EMBL" id="VUJU01014652">
    <property type="protein sequence ID" value="KAF0701667.1"/>
    <property type="molecule type" value="Genomic_DNA"/>
</dbReference>
<gene>
    <name evidence="2" type="ORF">FWK35_00033010</name>
</gene>
<evidence type="ECO:0000313" key="3">
    <source>
        <dbReference type="Proteomes" id="UP000478052"/>
    </source>
</evidence>
<dbReference type="PANTHER" id="PTHR46880:SF5">
    <property type="entry name" value="DUF4371 DOMAIN-CONTAINING PROTEIN"/>
    <property type="match status" value="1"/>
</dbReference>
<comment type="caution">
    <text evidence="2">The sequence shown here is derived from an EMBL/GenBank/DDBJ whole genome shotgun (WGS) entry which is preliminary data.</text>
</comment>
<dbReference type="AlphaFoldDB" id="A0A6G0VNL8"/>
<protein>
    <submittedName>
        <fullName evidence="2">Zinc finger protein 862-like</fullName>
    </submittedName>
</protein>
<dbReference type="GO" id="GO:0046983">
    <property type="term" value="F:protein dimerization activity"/>
    <property type="evidence" value="ECO:0007669"/>
    <property type="project" value="InterPro"/>
</dbReference>
<reference evidence="2 3" key="1">
    <citation type="submission" date="2019-08" db="EMBL/GenBank/DDBJ databases">
        <title>Whole genome of Aphis craccivora.</title>
        <authorList>
            <person name="Voronova N.V."/>
            <person name="Shulinski R.S."/>
            <person name="Bandarenka Y.V."/>
            <person name="Zhorov D.G."/>
            <person name="Warner D."/>
        </authorList>
    </citation>
    <scope>NUCLEOTIDE SEQUENCE [LARGE SCALE GENOMIC DNA]</scope>
    <source>
        <strain evidence="2">180601</strain>
        <tissue evidence="2">Whole Body</tissue>
    </source>
</reference>
<dbReference type="OrthoDB" id="6159421at2759"/>
<keyword evidence="3" id="KW-1185">Reference proteome</keyword>
<evidence type="ECO:0000313" key="2">
    <source>
        <dbReference type="EMBL" id="KAF0701667.1"/>
    </source>
</evidence>
<accession>A0A6G0VNL8</accession>
<dbReference type="Pfam" id="PF05699">
    <property type="entry name" value="Dimer_Tnp_hAT"/>
    <property type="match status" value="1"/>
</dbReference>
<dbReference type="InterPro" id="IPR012337">
    <property type="entry name" value="RNaseH-like_sf"/>
</dbReference>
<organism evidence="2 3">
    <name type="scientific">Aphis craccivora</name>
    <name type="common">Cowpea aphid</name>
    <dbReference type="NCBI Taxonomy" id="307492"/>
    <lineage>
        <taxon>Eukaryota</taxon>
        <taxon>Metazoa</taxon>
        <taxon>Ecdysozoa</taxon>
        <taxon>Arthropoda</taxon>
        <taxon>Hexapoda</taxon>
        <taxon>Insecta</taxon>
        <taxon>Pterygota</taxon>
        <taxon>Neoptera</taxon>
        <taxon>Paraneoptera</taxon>
        <taxon>Hemiptera</taxon>
        <taxon>Sternorrhyncha</taxon>
        <taxon>Aphidomorpha</taxon>
        <taxon>Aphidoidea</taxon>
        <taxon>Aphididae</taxon>
        <taxon>Aphidini</taxon>
        <taxon>Aphis</taxon>
        <taxon>Aphis</taxon>
    </lineage>
</organism>
<sequence length="78" mass="8854">MKDGNDKLIYPLLTTFVSVLLILPHSSACVERIFSTINLNKTKTRNRLSTESLSVCLYSDDIQCIFYNIVFVLPSLVK</sequence>
<name>A0A6G0VNL8_APHCR</name>
<feature type="domain" description="HAT C-terminal dimerisation" evidence="1">
    <location>
        <begin position="8"/>
        <end position="56"/>
    </location>
</feature>
<dbReference type="SUPFAM" id="SSF53098">
    <property type="entry name" value="Ribonuclease H-like"/>
    <property type="match status" value="1"/>
</dbReference>
<dbReference type="PANTHER" id="PTHR46880">
    <property type="entry name" value="RAS-ASSOCIATING DOMAIN-CONTAINING PROTEIN"/>
    <property type="match status" value="1"/>
</dbReference>